<evidence type="ECO:0000259" key="3">
    <source>
        <dbReference type="PROSITE" id="PS51192"/>
    </source>
</evidence>
<keyword evidence="1" id="KW-0378">Hydrolase</keyword>
<dbReference type="OrthoDB" id="9814088at2"/>
<dbReference type="Gene3D" id="3.40.50.10810">
    <property type="entry name" value="Tandem AAA-ATPase domain"/>
    <property type="match status" value="2"/>
</dbReference>
<proteinExistence type="predicted"/>
<dbReference type="SUPFAM" id="SSF56024">
    <property type="entry name" value="Phospholipase D/nuclease"/>
    <property type="match status" value="1"/>
</dbReference>
<dbReference type="InterPro" id="IPR001650">
    <property type="entry name" value="Helicase_C-like"/>
</dbReference>
<dbReference type="InterPro" id="IPR027417">
    <property type="entry name" value="P-loop_NTPase"/>
</dbReference>
<dbReference type="InterPro" id="IPR038718">
    <property type="entry name" value="SNF2-like_sf"/>
</dbReference>
<protein>
    <submittedName>
        <fullName evidence="5">SNF2 family N-terminal domain-containing protein</fullName>
    </submittedName>
</protein>
<dbReference type="Pfam" id="PF00271">
    <property type="entry name" value="Helicase_C"/>
    <property type="match status" value="1"/>
</dbReference>
<dbReference type="GO" id="GO:0016787">
    <property type="term" value="F:hydrolase activity"/>
    <property type="evidence" value="ECO:0007669"/>
    <property type="project" value="UniProtKB-KW"/>
</dbReference>
<evidence type="ECO:0000259" key="4">
    <source>
        <dbReference type="PROSITE" id="PS51194"/>
    </source>
</evidence>
<dbReference type="Proteomes" id="UP000198697">
    <property type="component" value="Unassembled WGS sequence"/>
</dbReference>
<dbReference type="InterPro" id="IPR014001">
    <property type="entry name" value="Helicase_ATP-bd"/>
</dbReference>
<dbReference type="SMART" id="SM00490">
    <property type="entry name" value="HELICc"/>
    <property type="match status" value="1"/>
</dbReference>
<dbReference type="Gene3D" id="3.40.50.300">
    <property type="entry name" value="P-loop containing nucleotide triphosphate hydrolases"/>
    <property type="match status" value="1"/>
</dbReference>
<dbReference type="PROSITE" id="PS51194">
    <property type="entry name" value="HELICASE_CTER"/>
    <property type="match status" value="1"/>
</dbReference>
<sequence length="1099" mass="125698">MSTKFFTNSNGNTLLSKFEGVFQYTTVHAFDALVGYFRASGYFRLQEWLTKVPEIRILVGINVDPLIQHAHQQGLQFIGRSDEARKAALKTFADDIQKAEYSKQVEDGIIWFVDRVASGQIKVKAHPSQRLHSKIYIFRPEVFNKHNSGSVITGSSNLSASGLEHNFEFNVELKDYDDVAFATSTFEELWQQSIDILPADIATTVRKKTYLGDPDTPLTPYELFIKLLMQYFGKAVDYDPSSASDLPTGFKRLKYQVDAVNDGYRKMMKHYGFFLADVVGLGKTIVGTLIARRYLVHLRTTEYIGRALIITPPALETNWKEAIKKFSLAHIGHYDVITNGSLHKLPHAAEDYDLIIVDEAHKFRNDTAEMYGDLQRLCKTPTRRVLPNGQKDRKRVILISATPLNNRPQDIANQVYLFQDAKDSTLEVANLQHFFRQHIDAYDKLKKQKSTSIVRSEVKRIYADIRDKVLEPIIVRRTRTDLKVHELYKQDLEEQGIRFPHVGKPDKILYQLPPALEQLFDETMHALTRELTYNRYRAIQHLTEPKKSKYRYADRISLSLAQIMRVLLVKRIDSSFHAFRISLRRFCDATGAMVKMFEQGKIYIAPKLSITEYVMAGQEDELEALMLDLQLTDPSIEICTPDEFLPKFLEGLKADLIILERLMQGWDAVDSQDPKLDEFLQRLEPELFDPARNYKQKLVIFSEAKDTTSYLHQELAKHSKRRVLVVDSTNRAAMMPVVRENFDANFTGVKKDDYDIIIATEVLAEGINLHRSNVILNYDTPWNSTRLMQRIGRVNRIGSEAPQVFVFNFFPTAQVNSNIELEHKAFMKLQAFHEALGEDSEVYSPDEETGTFGLFDKKLEDERDKRLDYLMLLRKLRDEDPELFRRIRSLPLRARTARKGLPSPDPGTTLTYLRNAHRDIFYASHPDGALEEMSFLEAVTKFEALPDEPAFGLPEHHHGQVRAATTEFSRQVQREASRPQAVTTKLPPQEKRALAFLDACLSLPFLDAGEQQLLRAAKGAIVRGQYVGLQRDINKLHQSHKTTRLVPTALIHALLAILGKYALSTDAVAATNPHHKETEDVLPDIDTEPDIIISESFIA</sequence>
<evidence type="ECO:0000256" key="1">
    <source>
        <dbReference type="ARBA" id="ARBA00022801"/>
    </source>
</evidence>
<dbReference type="RefSeq" id="WP_092773861.1">
    <property type="nucleotide sequence ID" value="NZ_FOHS01000005.1"/>
</dbReference>
<keyword evidence="6" id="KW-1185">Reference proteome</keyword>
<dbReference type="EMBL" id="FOHS01000005">
    <property type="protein sequence ID" value="SET99435.1"/>
    <property type="molecule type" value="Genomic_DNA"/>
</dbReference>
<dbReference type="PANTHER" id="PTHR45766:SF6">
    <property type="entry name" value="SWI_SNF-RELATED MATRIX-ASSOCIATED ACTIN-DEPENDENT REGULATOR OF CHROMATIN SUBFAMILY A-LIKE PROTEIN 1"/>
    <property type="match status" value="1"/>
</dbReference>
<feature type="region of interest" description="Disordered" evidence="2">
    <location>
        <begin position="949"/>
        <end position="983"/>
    </location>
</feature>
<gene>
    <name evidence="5" type="ORF">SAMN04487998_3450</name>
</gene>
<reference evidence="6" key="1">
    <citation type="submission" date="2016-10" db="EMBL/GenBank/DDBJ databases">
        <authorList>
            <person name="Varghese N."/>
            <person name="Submissions S."/>
        </authorList>
    </citation>
    <scope>NUCLEOTIDE SEQUENCE [LARGE SCALE GENOMIC DNA]</scope>
    <source>
        <strain evidence="6">DSM 15310</strain>
    </source>
</reference>
<dbReference type="CDD" id="cd18793">
    <property type="entry name" value="SF2_C_SNF"/>
    <property type="match status" value="1"/>
</dbReference>
<dbReference type="STRING" id="82805.SAMN04487998_3450"/>
<evidence type="ECO:0000256" key="2">
    <source>
        <dbReference type="SAM" id="MobiDB-lite"/>
    </source>
</evidence>
<evidence type="ECO:0000313" key="5">
    <source>
        <dbReference type="EMBL" id="SET99435.1"/>
    </source>
</evidence>
<accession>A0A1I0IQF4</accession>
<organism evidence="5 6">
    <name type="scientific">Hymenobacter actinosclerus</name>
    <dbReference type="NCBI Taxonomy" id="82805"/>
    <lineage>
        <taxon>Bacteria</taxon>
        <taxon>Pseudomonadati</taxon>
        <taxon>Bacteroidota</taxon>
        <taxon>Cytophagia</taxon>
        <taxon>Cytophagales</taxon>
        <taxon>Hymenobacteraceae</taxon>
        <taxon>Hymenobacter</taxon>
    </lineage>
</organism>
<feature type="domain" description="Helicase C-terminal" evidence="4">
    <location>
        <begin position="675"/>
        <end position="851"/>
    </location>
</feature>
<dbReference type="InterPro" id="IPR025202">
    <property type="entry name" value="PLD-like_dom"/>
</dbReference>
<dbReference type="PROSITE" id="PS51192">
    <property type="entry name" value="HELICASE_ATP_BIND_1"/>
    <property type="match status" value="1"/>
</dbReference>
<dbReference type="Gene3D" id="3.30.870.10">
    <property type="entry name" value="Endonuclease Chain A"/>
    <property type="match status" value="1"/>
</dbReference>
<dbReference type="PANTHER" id="PTHR45766">
    <property type="entry name" value="DNA ANNEALING HELICASE AND ENDONUCLEASE ZRANB3 FAMILY MEMBER"/>
    <property type="match status" value="1"/>
</dbReference>
<evidence type="ECO:0000313" key="6">
    <source>
        <dbReference type="Proteomes" id="UP000198697"/>
    </source>
</evidence>
<dbReference type="SUPFAM" id="SSF52540">
    <property type="entry name" value="P-loop containing nucleoside triphosphate hydrolases"/>
    <property type="match status" value="1"/>
</dbReference>
<dbReference type="InterPro" id="IPR049730">
    <property type="entry name" value="SNF2/RAD54-like_C"/>
</dbReference>
<dbReference type="CDD" id="cd09178">
    <property type="entry name" value="PLDc_N_Snf2_like"/>
    <property type="match status" value="1"/>
</dbReference>
<name>A0A1I0IQF4_9BACT</name>
<feature type="domain" description="Helicase ATP-binding" evidence="3">
    <location>
        <begin position="264"/>
        <end position="421"/>
    </location>
</feature>
<dbReference type="AlphaFoldDB" id="A0A1I0IQF4"/>
<dbReference type="SMART" id="SM00487">
    <property type="entry name" value="DEXDc"/>
    <property type="match status" value="1"/>
</dbReference>
<dbReference type="Pfam" id="PF13091">
    <property type="entry name" value="PLDc_2"/>
    <property type="match status" value="1"/>
</dbReference>